<feature type="domain" description="ABC3 transporter permease C-terminal" evidence="9">
    <location>
        <begin position="354"/>
        <end position="419"/>
    </location>
</feature>
<feature type="region of interest" description="Disordered" evidence="7">
    <location>
        <begin position="1"/>
        <end position="26"/>
    </location>
</feature>
<evidence type="ECO:0000256" key="2">
    <source>
        <dbReference type="ARBA" id="ARBA00022475"/>
    </source>
</evidence>
<sequence>MSSAPTPRPSAPRAPRTPPVPAPWTRTRLRTAPGAAAALALLVAVTVCLAAAFPLALDRYADAGLRRAVAQAGPDRTGVMVIAPQPDLALPPGKRAAALRPAALAERYRGTLAAVTPPLAVDRARSTYGVRTTRSVVAPDPWLPRPSGLPAQVVLATPYGLGDHARPRAGRLPRATGPVTAATARVEAAVTEETARALRIGVGAEIHVPGVERPPVTVRVTGILAPREPDGPYWGSQPLLRTPALTPTPGSQGPDDDRYWVGALLLAPEAAPVLLGTAGNPVRYWQLAPADRVLRARALDGLTSAVASLESGPGLRAVRSATDPAADVSTDLDEVFAAYAELRDGIGPLVAVAAAGTGTVAGVVLLMTGGLAADRRRAELALLRARGASLRGLARRLAAETAVVALPAAALGLAGALLALPGGRPGPALAAAAAVTAAACAALPLRAAAAHRTVRAHDPRRDTVAVRPSRRRTVAELALVVLALGAVEGLRRRGAAEGAGDLVSAAPVLVGLVAALVLVRLYPLPLRALARPAGRLRGAVAHLSLARAGRTSASAVLPLLALVTAFTTAAFGGSVLAGVEGTRDRAALLTVGADARVEATGALPSGLPDRMRRAPGVRDLTAVSLAYQSVPQDGAGTLPVAGVDPAAYAALAARTGLGGFPPDDLARDRADGAVLPALASPAVAERFGTARPFALRLEDGSSVTVRVVLVRDRTPAVTGADFLVVDRSALSAEAARPTALLLTGAGIDADALRRAAGGSGAGSRTLSVLLRSQERARYVESPLQTGAERLYAAAVAAGAGYAVVALLLSLLRAAPERAALLARLRTMGLTRAQGRRLLVLESLPPALLAAAGGVLTGWATVRLLAPGIDLTTIALASAASPVGEAELRTDPWSLAVPTAAVLAVAVGAAAVQAWWSGRRGSVRELRAGDAR</sequence>
<dbReference type="InterPro" id="IPR050250">
    <property type="entry name" value="Macrolide_Exporter_MacB"/>
</dbReference>
<organism evidence="10 11">
    <name type="scientific">Streptomyces fumanus</name>
    <dbReference type="NCBI Taxonomy" id="67302"/>
    <lineage>
        <taxon>Bacteria</taxon>
        <taxon>Bacillati</taxon>
        <taxon>Actinomycetota</taxon>
        <taxon>Actinomycetes</taxon>
        <taxon>Kitasatosporales</taxon>
        <taxon>Streptomycetaceae</taxon>
        <taxon>Streptomyces</taxon>
    </lineage>
</organism>
<dbReference type="InterPro" id="IPR003838">
    <property type="entry name" value="ABC3_permease_C"/>
</dbReference>
<gene>
    <name evidence="10" type="ORF">GCM10018772_04530</name>
</gene>
<reference evidence="10" key="1">
    <citation type="journal article" date="2014" name="Int. J. Syst. Evol. Microbiol.">
        <title>Complete genome sequence of Corynebacterium casei LMG S-19264T (=DSM 44701T), isolated from a smear-ripened cheese.</title>
        <authorList>
            <consortium name="US DOE Joint Genome Institute (JGI-PGF)"/>
            <person name="Walter F."/>
            <person name="Albersmeier A."/>
            <person name="Kalinowski J."/>
            <person name="Ruckert C."/>
        </authorList>
    </citation>
    <scope>NUCLEOTIDE SEQUENCE</scope>
    <source>
        <strain evidence="10">JCM 4477</strain>
    </source>
</reference>
<comment type="similarity">
    <text evidence="6">Belongs to the ABC-4 integral membrane protein family.</text>
</comment>
<keyword evidence="4 8" id="KW-1133">Transmembrane helix</keyword>
<keyword evidence="2" id="KW-1003">Cell membrane</keyword>
<evidence type="ECO:0000259" key="9">
    <source>
        <dbReference type="Pfam" id="PF02687"/>
    </source>
</evidence>
<accession>A0A919DW54</accession>
<dbReference type="EMBL" id="BNBI01000001">
    <property type="protein sequence ID" value="GHE84617.1"/>
    <property type="molecule type" value="Genomic_DNA"/>
</dbReference>
<evidence type="ECO:0000256" key="7">
    <source>
        <dbReference type="SAM" id="MobiDB-lite"/>
    </source>
</evidence>
<feature type="transmembrane region" description="Helical" evidence="8">
    <location>
        <begin position="837"/>
        <end position="861"/>
    </location>
</feature>
<evidence type="ECO:0000313" key="11">
    <source>
        <dbReference type="Proteomes" id="UP000630718"/>
    </source>
</evidence>
<keyword evidence="11" id="KW-1185">Reference proteome</keyword>
<feature type="compositionally biased region" description="Pro residues" evidence="7">
    <location>
        <begin position="1"/>
        <end position="22"/>
    </location>
</feature>
<reference evidence="10" key="2">
    <citation type="submission" date="2020-09" db="EMBL/GenBank/DDBJ databases">
        <authorList>
            <person name="Sun Q."/>
            <person name="Ohkuma M."/>
        </authorList>
    </citation>
    <scope>NUCLEOTIDE SEQUENCE</scope>
    <source>
        <strain evidence="10">JCM 4477</strain>
    </source>
</reference>
<comment type="caution">
    <text evidence="10">The sequence shown here is derived from an EMBL/GenBank/DDBJ whole genome shotgun (WGS) entry which is preliminary data.</text>
</comment>
<proteinExistence type="inferred from homology"/>
<dbReference type="PANTHER" id="PTHR30572">
    <property type="entry name" value="MEMBRANE COMPONENT OF TRANSPORTER-RELATED"/>
    <property type="match status" value="1"/>
</dbReference>
<feature type="transmembrane region" description="Helical" evidence="8">
    <location>
        <begin position="502"/>
        <end position="522"/>
    </location>
</feature>
<keyword evidence="5 8" id="KW-0472">Membrane</keyword>
<evidence type="ECO:0000256" key="8">
    <source>
        <dbReference type="SAM" id="Phobius"/>
    </source>
</evidence>
<feature type="domain" description="ABC3 transporter permease C-terminal" evidence="9">
    <location>
        <begin position="801"/>
        <end position="914"/>
    </location>
</feature>
<dbReference type="Pfam" id="PF02687">
    <property type="entry name" value="FtsX"/>
    <property type="match status" value="2"/>
</dbReference>
<protein>
    <submittedName>
        <fullName evidence="10">Membrane protein</fullName>
    </submittedName>
</protein>
<dbReference type="RefSeq" id="WP_190202357.1">
    <property type="nucleotide sequence ID" value="NZ_BNBI01000001.1"/>
</dbReference>
<evidence type="ECO:0000256" key="6">
    <source>
        <dbReference type="ARBA" id="ARBA00038076"/>
    </source>
</evidence>
<dbReference type="GO" id="GO:0022857">
    <property type="term" value="F:transmembrane transporter activity"/>
    <property type="evidence" value="ECO:0007669"/>
    <property type="project" value="TreeGrafter"/>
</dbReference>
<comment type="subcellular location">
    <subcellularLocation>
        <location evidence="1">Cell membrane</location>
        <topology evidence="1">Multi-pass membrane protein</topology>
    </subcellularLocation>
</comment>
<evidence type="ECO:0000256" key="5">
    <source>
        <dbReference type="ARBA" id="ARBA00023136"/>
    </source>
</evidence>
<keyword evidence="3 8" id="KW-0812">Transmembrane</keyword>
<evidence type="ECO:0000313" key="10">
    <source>
        <dbReference type="EMBL" id="GHE84617.1"/>
    </source>
</evidence>
<name>A0A919DW54_9ACTN</name>
<evidence type="ECO:0000256" key="3">
    <source>
        <dbReference type="ARBA" id="ARBA00022692"/>
    </source>
</evidence>
<feature type="transmembrane region" description="Helical" evidence="8">
    <location>
        <begin position="349"/>
        <end position="372"/>
    </location>
</feature>
<dbReference type="AlphaFoldDB" id="A0A919DW54"/>
<feature type="transmembrane region" description="Helical" evidence="8">
    <location>
        <begin position="393"/>
        <end position="420"/>
    </location>
</feature>
<dbReference type="GO" id="GO:0005886">
    <property type="term" value="C:plasma membrane"/>
    <property type="evidence" value="ECO:0007669"/>
    <property type="project" value="UniProtKB-SubCell"/>
</dbReference>
<feature type="transmembrane region" description="Helical" evidence="8">
    <location>
        <begin position="894"/>
        <end position="915"/>
    </location>
</feature>
<dbReference type="PANTHER" id="PTHR30572:SF4">
    <property type="entry name" value="ABC TRANSPORTER PERMEASE YTRF"/>
    <property type="match status" value="1"/>
</dbReference>
<feature type="transmembrane region" description="Helical" evidence="8">
    <location>
        <begin position="426"/>
        <end position="445"/>
    </location>
</feature>
<dbReference type="Proteomes" id="UP000630718">
    <property type="component" value="Unassembled WGS sequence"/>
</dbReference>
<evidence type="ECO:0000256" key="1">
    <source>
        <dbReference type="ARBA" id="ARBA00004651"/>
    </source>
</evidence>
<evidence type="ECO:0000256" key="4">
    <source>
        <dbReference type="ARBA" id="ARBA00022989"/>
    </source>
</evidence>
<feature type="transmembrane region" description="Helical" evidence="8">
    <location>
        <begin position="555"/>
        <end position="579"/>
    </location>
</feature>